<organism evidence="1 2">
    <name type="scientific">Pomacea canaliculata</name>
    <name type="common">Golden apple snail</name>
    <dbReference type="NCBI Taxonomy" id="400727"/>
    <lineage>
        <taxon>Eukaryota</taxon>
        <taxon>Metazoa</taxon>
        <taxon>Spiralia</taxon>
        <taxon>Lophotrochozoa</taxon>
        <taxon>Mollusca</taxon>
        <taxon>Gastropoda</taxon>
        <taxon>Caenogastropoda</taxon>
        <taxon>Architaenioglossa</taxon>
        <taxon>Ampullarioidea</taxon>
        <taxon>Ampullariidae</taxon>
        <taxon>Pomacea</taxon>
    </lineage>
</organism>
<evidence type="ECO:0000313" key="2">
    <source>
        <dbReference type="Proteomes" id="UP000245119"/>
    </source>
</evidence>
<gene>
    <name evidence="1" type="ORF">C0Q70_00509</name>
</gene>
<protein>
    <recommendedName>
        <fullName evidence="3">Claudin</fullName>
    </recommendedName>
</protein>
<dbReference type="Gene3D" id="1.20.140.150">
    <property type="match status" value="1"/>
</dbReference>
<dbReference type="EMBL" id="PZQS01000001">
    <property type="protein sequence ID" value="PVD37907.1"/>
    <property type="molecule type" value="Genomic_DNA"/>
</dbReference>
<dbReference type="Proteomes" id="UP000245119">
    <property type="component" value="Linkage Group LG1"/>
</dbReference>
<proteinExistence type="predicted"/>
<sequence>MKCSVYRLTIVSFAMAAMAVTVLSLAVATDSWLLMREKMVFEGLALNDSWTRVWAGMWRLCMEMEYGQWLLSCPTCTETGREDTGRRRLLRLGRLCTSPSNIFFIHLDPENEIASRESGI</sequence>
<dbReference type="OrthoDB" id="5917530at2759"/>
<evidence type="ECO:0000313" key="1">
    <source>
        <dbReference type="EMBL" id="PVD37907.1"/>
    </source>
</evidence>
<comment type="caution">
    <text evidence="1">The sequence shown here is derived from an EMBL/GenBank/DDBJ whole genome shotgun (WGS) entry which is preliminary data.</text>
</comment>
<dbReference type="AlphaFoldDB" id="A0A2T7PWZ6"/>
<accession>A0A2T7PWZ6</accession>
<evidence type="ECO:0008006" key="3">
    <source>
        <dbReference type="Google" id="ProtNLM"/>
    </source>
</evidence>
<name>A0A2T7PWZ6_POMCA</name>
<keyword evidence="2" id="KW-1185">Reference proteome</keyword>
<reference evidence="1 2" key="1">
    <citation type="submission" date="2018-04" db="EMBL/GenBank/DDBJ databases">
        <title>The genome of golden apple snail Pomacea canaliculata provides insight into stress tolerance and invasive adaptation.</title>
        <authorList>
            <person name="Liu C."/>
            <person name="Liu B."/>
            <person name="Ren Y."/>
            <person name="Zhang Y."/>
            <person name="Wang H."/>
            <person name="Li S."/>
            <person name="Jiang F."/>
            <person name="Yin L."/>
            <person name="Zhang G."/>
            <person name="Qian W."/>
            <person name="Fan W."/>
        </authorList>
    </citation>
    <scope>NUCLEOTIDE SEQUENCE [LARGE SCALE GENOMIC DNA]</scope>
    <source>
        <strain evidence="1">SZHN2017</strain>
        <tissue evidence="1">Muscle</tissue>
    </source>
</reference>